<reference evidence="2" key="1">
    <citation type="submission" date="2016-04" db="EMBL/GenBank/DDBJ databases">
        <authorList>
            <person name="Nguyen H.D."/>
            <person name="Kesanakurti P."/>
            <person name="Cullis J."/>
            <person name="Levesque C.A."/>
            <person name="Hambleton S."/>
        </authorList>
    </citation>
    <scope>NUCLEOTIDE SEQUENCE</scope>
    <source>
        <strain evidence="2">DAOMC 238032</strain>
    </source>
</reference>
<sequence>MIAAQPSSLHRPPAIDIAINLTRASALETAFLLFPRLQHRIVALRIVIDYDPTDWEEDEEGQEQQAHEELWQQSWTSLARFIQHIYGQSSSSPHQNYHKCDGDFGSSAPGLRLFRLGHLELEKVRRDWWPLAIPLDFWTAFSAATASSLRDLSITLAESDLPENVFPLLAHSRLTHFVLTGSAAGTVESLENFLDRNESTLEDLHIEMVDAPESLTLRQTFPKLRYAWFEDARSSIPPERRINFAQRHPQIKRFLERKLEGPPAFSREICPNLRVLWALPIAVEEHALAGRRIPHVSTFYSLETLYTNSWLTRIPDAARAITCLELFATDGIDNGVPSHLSCAFSSDLLPNLTELSIEYKPNPTVFGMSLSERDLAQLFFNLCSAKYLRVLHLAEYSSRAAPFENTGDLLAELPDGRRVLSILPRILLLACFQRQRKALLSLCALPRERLTAEREQEGTLAADLASLLHADHEGGHLGARV</sequence>
<dbReference type="EMBL" id="LWDD02003206">
    <property type="protein sequence ID" value="KAE8237799.1"/>
    <property type="molecule type" value="Genomic_DNA"/>
</dbReference>
<proteinExistence type="predicted"/>
<comment type="caution">
    <text evidence="2">The sequence shown here is derived from an EMBL/GenBank/DDBJ whole genome shotgun (WGS) entry which is preliminary data.</text>
</comment>
<accession>A0A177UR81</accession>
<organism evidence="2 3">
    <name type="scientific">Tilletia caries</name>
    <name type="common">wheat bunt fungus</name>
    <dbReference type="NCBI Taxonomy" id="13290"/>
    <lineage>
        <taxon>Eukaryota</taxon>
        <taxon>Fungi</taxon>
        <taxon>Dikarya</taxon>
        <taxon>Basidiomycota</taxon>
        <taxon>Ustilaginomycotina</taxon>
        <taxon>Exobasidiomycetes</taxon>
        <taxon>Tilletiales</taxon>
        <taxon>Tilletiaceae</taxon>
        <taxon>Tilletia</taxon>
    </lineage>
</organism>
<dbReference type="EMBL" id="CAJHJG010005811">
    <property type="protein sequence ID" value="CAD6952752.1"/>
    <property type="molecule type" value="Genomic_DNA"/>
</dbReference>
<evidence type="ECO:0000313" key="1">
    <source>
        <dbReference type="EMBL" id="CAD6952752.1"/>
    </source>
</evidence>
<protein>
    <submittedName>
        <fullName evidence="2">Uncharacterized protein</fullName>
    </submittedName>
</protein>
<dbReference type="AlphaFoldDB" id="A0A177UR81"/>
<evidence type="ECO:0000313" key="2">
    <source>
        <dbReference type="EMBL" id="KAE8237799.1"/>
    </source>
</evidence>
<reference evidence="1" key="3">
    <citation type="submission" date="2020-10" db="EMBL/GenBank/DDBJ databases">
        <authorList>
            <person name="Sedaghatjoo S."/>
        </authorList>
    </citation>
    <scope>NUCLEOTIDE SEQUENCE</scope>
    <source>
        <strain evidence="1">AZH3</strain>
    </source>
</reference>
<keyword evidence="4" id="KW-1185">Reference proteome</keyword>
<dbReference type="Proteomes" id="UP000836402">
    <property type="component" value="Unassembled WGS sequence"/>
</dbReference>
<dbReference type="Proteomes" id="UP000077671">
    <property type="component" value="Unassembled WGS sequence"/>
</dbReference>
<evidence type="ECO:0000313" key="3">
    <source>
        <dbReference type="Proteomes" id="UP000077671"/>
    </source>
</evidence>
<evidence type="ECO:0000313" key="4">
    <source>
        <dbReference type="Proteomes" id="UP000836402"/>
    </source>
</evidence>
<reference evidence="2" key="2">
    <citation type="journal article" date="2019" name="IMA Fungus">
        <title>Genome sequencing and comparison of five Tilletia species to identify candidate genes for the detection of regulated species infecting wheat.</title>
        <authorList>
            <person name="Nguyen H.D.T."/>
            <person name="Sultana T."/>
            <person name="Kesanakurti P."/>
            <person name="Hambleton S."/>
        </authorList>
    </citation>
    <scope>NUCLEOTIDE SEQUENCE</scope>
    <source>
        <strain evidence="2">DAOMC 238032</strain>
    </source>
</reference>
<gene>
    <name evidence="2" type="ORF">A4X03_0g9034</name>
    <name evidence="1" type="ORF">JKIAZH3_G272</name>
</gene>
<name>A0A177UR81_9BASI</name>